<protein>
    <recommendedName>
        <fullName evidence="1">DUF4145 domain-containing protein</fullName>
    </recommendedName>
</protein>
<dbReference type="EMBL" id="FNSQ01000005">
    <property type="protein sequence ID" value="SEB83144.1"/>
    <property type="molecule type" value="Genomic_DNA"/>
</dbReference>
<dbReference type="RefSeq" id="WP_082724454.1">
    <property type="nucleotide sequence ID" value="NZ_FNSQ01000005.1"/>
</dbReference>
<evidence type="ECO:0000313" key="3">
    <source>
        <dbReference type="Proteomes" id="UP000183750"/>
    </source>
</evidence>
<evidence type="ECO:0000313" key="2">
    <source>
        <dbReference type="EMBL" id="SEB83144.1"/>
    </source>
</evidence>
<organism evidence="2 3">
    <name type="scientific">Microbacterium hydrocarbonoxydans</name>
    <dbReference type="NCBI Taxonomy" id="273678"/>
    <lineage>
        <taxon>Bacteria</taxon>
        <taxon>Bacillati</taxon>
        <taxon>Actinomycetota</taxon>
        <taxon>Actinomycetes</taxon>
        <taxon>Micrococcales</taxon>
        <taxon>Microbacteriaceae</taxon>
        <taxon>Microbacterium</taxon>
    </lineage>
</organism>
<dbReference type="OrthoDB" id="9808624at2"/>
<sequence length="251" mass="28146">MNSSERIEDSFSCAYCGVVAHQTKVSLKVLTDNSGNFEPIDLSDEQDAYQLTQWGMFAGELDTTDAWRAYSDESTWWGSICAACRRLTVWRQDERLHPRVTAGIKPPHPEMPDKARELYEEAAAVLPTSRRAAAALARASMEALLKELDGTPGRKNLQDRLGALHSKVSPELWKILTALRVVGNDALHGDDDELVTLYLVEEDSGVVRALFAAINEVVHELVARPREWEELYALIPESKREAAERATQKRQ</sequence>
<dbReference type="Pfam" id="PF13643">
    <property type="entry name" value="DUF4145"/>
    <property type="match status" value="1"/>
</dbReference>
<keyword evidence="3" id="KW-1185">Reference proteome</keyword>
<feature type="domain" description="DUF4145" evidence="1">
    <location>
        <begin position="121"/>
        <end position="189"/>
    </location>
</feature>
<dbReference type="AlphaFoldDB" id="A0A1H4MK57"/>
<proteinExistence type="predicted"/>
<dbReference type="InterPro" id="IPR025285">
    <property type="entry name" value="DUF4145"/>
</dbReference>
<evidence type="ECO:0000259" key="1">
    <source>
        <dbReference type="Pfam" id="PF13643"/>
    </source>
</evidence>
<dbReference type="Proteomes" id="UP000183750">
    <property type="component" value="Unassembled WGS sequence"/>
</dbReference>
<gene>
    <name evidence="2" type="ORF">SAMN04489807_2167</name>
</gene>
<reference evidence="3" key="1">
    <citation type="submission" date="2016-10" db="EMBL/GenBank/DDBJ databases">
        <authorList>
            <person name="Varghese N."/>
            <person name="Submissions S."/>
        </authorList>
    </citation>
    <scope>NUCLEOTIDE SEQUENCE [LARGE SCALE GENOMIC DNA]</scope>
    <source>
        <strain evidence="3">DSM 16089</strain>
    </source>
</reference>
<name>A0A1H4MK57_9MICO</name>
<accession>A0A1H4MK57</accession>